<proteinExistence type="predicted"/>
<accession>A0ABW4TRQ8</accession>
<evidence type="ECO:0000313" key="2">
    <source>
        <dbReference type="Proteomes" id="UP001597351"/>
    </source>
</evidence>
<name>A0ABW4TRQ8_9ACTN</name>
<evidence type="ECO:0000313" key="1">
    <source>
        <dbReference type="EMBL" id="MFD1948576.1"/>
    </source>
</evidence>
<protein>
    <recommendedName>
        <fullName evidence="3">DUF222 domain-containing protein</fullName>
    </recommendedName>
</protein>
<evidence type="ECO:0008006" key="3">
    <source>
        <dbReference type="Google" id="ProtNLM"/>
    </source>
</evidence>
<comment type="caution">
    <text evidence="1">The sequence shown here is derived from an EMBL/GenBank/DDBJ whole genome shotgun (WGS) entry which is preliminary data.</text>
</comment>
<dbReference type="EMBL" id="JBHUGD010000003">
    <property type="protein sequence ID" value="MFD1948576.1"/>
    <property type="molecule type" value="Genomic_DNA"/>
</dbReference>
<keyword evidence="2" id="KW-1185">Reference proteome</keyword>
<reference evidence="2" key="1">
    <citation type="journal article" date="2019" name="Int. J. Syst. Evol. Microbiol.">
        <title>The Global Catalogue of Microorganisms (GCM) 10K type strain sequencing project: providing services to taxonomists for standard genome sequencing and annotation.</title>
        <authorList>
            <consortium name="The Broad Institute Genomics Platform"/>
            <consortium name="The Broad Institute Genome Sequencing Center for Infectious Disease"/>
            <person name="Wu L."/>
            <person name="Ma J."/>
        </authorList>
    </citation>
    <scope>NUCLEOTIDE SEQUENCE [LARGE SCALE GENOMIC DNA]</scope>
    <source>
        <strain evidence="2">CGMCC 1.12477</strain>
    </source>
</reference>
<dbReference type="RefSeq" id="WP_343920763.1">
    <property type="nucleotide sequence ID" value="NZ_BAAAJT010000002.1"/>
</dbReference>
<dbReference type="Proteomes" id="UP001597351">
    <property type="component" value="Unassembled WGS sequence"/>
</dbReference>
<gene>
    <name evidence="1" type="ORF">ACFSDE_17375</name>
</gene>
<sequence length="202" mass="21464">MNSPSSLPNMGVPARDDRDTVVARIVERLPDRVARALGGDREALIGLLLIAADVGWQSRAEILGTVEEVADAAQQFADSVADCYSSQQPPSDRLCDVGFALAYRVDALAIEVLHRRAGAGTLGSAAPVPPIGQLALEVRHTARAHVAALRDAATAGHVPNRHDVEAAEHLYGSVVRLTRAALQRDIRATLGSLEAPPEPHRD</sequence>
<organism evidence="1 2">
    <name type="scientific">Nocardioides aestuarii</name>
    <dbReference type="NCBI Taxonomy" id="252231"/>
    <lineage>
        <taxon>Bacteria</taxon>
        <taxon>Bacillati</taxon>
        <taxon>Actinomycetota</taxon>
        <taxon>Actinomycetes</taxon>
        <taxon>Propionibacteriales</taxon>
        <taxon>Nocardioidaceae</taxon>
        <taxon>Nocardioides</taxon>
    </lineage>
</organism>